<evidence type="ECO:0000259" key="11">
    <source>
        <dbReference type="Pfam" id="PF15371"/>
    </source>
</evidence>
<feature type="region of interest" description="Disordered" evidence="9">
    <location>
        <begin position="1262"/>
        <end position="1294"/>
    </location>
</feature>
<sequence>MGESLVKFDLRTHSKAPPMGESSQKDLRTHSKAPPMGESLVKFDLRTHSKAPPMGESSQKDLRTHSKAPPMGESLKAKCSPEQVVELSALLTQTKFGDYIQNTVKYEKLCAKKLSTALKHCCKAETRFSDSFSSGGSGAFEQIICVFPANSKTGSREPGALEGLQGAPPRGLFSQELLTAQLVTRMRNRKKSKSGTVKACRSCLKELHETRDLILCLQHHVENLLDKGSLHQQKCGDPSDGVCKRAPAEAHGSCMDPSDSATLLMFPSASTVPQTQSPPPLTSTLLPDLMTPSISDLLPALSPPPELANLSPPPLALPPPSLVQDSVECLQPQPHSTLTGSLYDWIVNPQQRPSPDNSWLESSAPTITGLGSKNRPIPTLSWCQAAAKALCLSTMKHLETPQEHTFCHPQEDAFWGGPTGRQVEVESPAFFNPDAQKLLEIQITKRVGLKIWKEKQKEESEYPLDSLKNILKAFGEKQDSIHPQLFWNTSIKSEHLPSTQKHLQQKCNQLFWGLPFLHSESLVATVRVSDSMLEYPSVLFNGISNAFPIQMQTKELPPVCQSQPLPDVETQFQPLTSTRSQSQDPPLAPVLTQAHPKSSVPRILPFSTSQTRACEESCSSVQKKAQSATPNVIQSLECHFLKKQLESESSLPAMVKRSQKEAFTPLSSTLPRDSQAPQIHKSDSVFHGDFISLELQKQLEQHLQKRFIQQQWDLPSTIQEPVALLQPQEKLPRACQAKDQHDLPVSFRHTGKSRKKVKKTRHPGRSRSSRSLRASHVNDWRRNLKKISKDHVFQEAENSPGKVLGADSKKESKSDLMRHSGIDSGNYILLRGPNKKQLESVLNVHLGRKSEQIIKGQIPVSVHCSRLAANHALSKADAPMKTRSLASMKGPMYGMNTSQELSFLNLDTQQMLELHIVRFWKRNEEWSLPFKVCESIDTFKTRQDNDLQSTFLSPLIHESWVDSRGKVSKFLEENLQARVMPKESVPTLKSPFPAPSLVGEEAMRTLTWMPPDNDKRPSEAPQSDQKSSLFSPSHPEKQPFQPLTPSTVDRTLQSGTVLESVISQLMTRKGSREESAPEGPSPSKERFKMSYDPLSLRTKETKEMVVVKKSSVQQPQDSDILSTSLLTKSEATNVDLKGLEAPGTNKSPPLPRMPLQVPGKTYLKARMRSEITLQMEVETESGSQGSPMDVLLQDCATDRILQGCATDVLLATNNLISQTSEHCPQNEFSRDMPVSQVLSDLMAAKGSSLGQQDPKIPNLHAPWIFPSKKDKGQNDPLQKEKPMSTSGPNRGPVKRKSVFLDKEATEAQVLMSAVGQILEEKMVLQQGLHASRLSSQKGTQVPLDGHFFQCGAPSYPKNKRGMSVTACHHQDTSKGQSHPTRNSWIRDRCRNLWKLVGFKITDKPLPPKELISPVSYQQHGTRFWGASSHHCPRHCLREYVLSGQLEHASSALLSRKTI</sequence>
<feature type="region of interest" description="Disordered" evidence="9">
    <location>
        <begin position="733"/>
        <end position="775"/>
    </location>
</feature>
<accession>A0A9B0UCR2</accession>
<dbReference type="RefSeq" id="XP_006876835.1">
    <property type="nucleotide sequence ID" value="XM_006876773.1"/>
</dbReference>
<comment type="subcellular location">
    <subcellularLocation>
        <location evidence="1">Membrane</location>
        <topology evidence="1">Single-pass membrane protein</topology>
    </subcellularLocation>
</comment>
<dbReference type="GO" id="GO:0030154">
    <property type="term" value="P:cell differentiation"/>
    <property type="evidence" value="ECO:0007669"/>
    <property type="project" value="UniProtKB-KW"/>
</dbReference>
<evidence type="ECO:0000313" key="12">
    <source>
        <dbReference type="Proteomes" id="UP000504623"/>
    </source>
</evidence>
<comment type="function">
    <text evidence="8">May play a role in spermatogenesis.</text>
</comment>
<feature type="domain" description="SPATA31" evidence="10">
    <location>
        <begin position="499"/>
        <end position="866"/>
    </location>
</feature>
<feature type="compositionally biased region" description="Basic and acidic residues" evidence="9">
    <location>
        <begin position="1"/>
        <end position="12"/>
    </location>
</feature>
<evidence type="ECO:0000256" key="4">
    <source>
        <dbReference type="ARBA" id="ARBA00022871"/>
    </source>
</evidence>
<feature type="region of interest" description="Disordered" evidence="9">
    <location>
        <begin position="793"/>
        <end position="818"/>
    </location>
</feature>
<dbReference type="GeneID" id="102816089"/>
<feature type="compositionally biased region" description="Basic and acidic residues" evidence="9">
    <location>
        <begin position="1267"/>
        <end position="1282"/>
    </location>
</feature>
<keyword evidence="2" id="KW-0812">Transmembrane</keyword>
<feature type="region of interest" description="Disordered" evidence="9">
    <location>
        <begin position="1007"/>
        <end position="1048"/>
    </location>
</feature>
<proteinExistence type="inferred from homology"/>
<keyword evidence="5" id="KW-1133">Transmembrane helix</keyword>
<dbReference type="InterPro" id="IPR027970">
    <property type="entry name" value="SPATA31-like"/>
</dbReference>
<feature type="compositionally biased region" description="Polar residues" evidence="9">
    <location>
        <begin position="1020"/>
        <end position="1031"/>
    </location>
</feature>
<name>A0A9B0UCR2_CHRAS</name>
<feature type="compositionally biased region" description="Basic and acidic residues" evidence="9">
    <location>
        <begin position="807"/>
        <end position="818"/>
    </location>
</feature>
<feature type="region of interest" description="Disordered" evidence="9">
    <location>
        <begin position="1065"/>
        <end position="1090"/>
    </location>
</feature>
<evidence type="ECO:0000256" key="3">
    <source>
        <dbReference type="ARBA" id="ARBA00022782"/>
    </source>
</evidence>
<dbReference type="Proteomes" id="UP000504623">
    <property type="component" value="Unplaced"/>
</dbReference>
<dbReference type="InterPro" id="IPR039509">
    <property type="entry name" value="SPATA31"/>
</dbReference>
<dbReference type="GO" id="GO:0016020">
    <property type="term" value="C:membrane"/>
    <property type="evidence" value="ECO:0007669"/>
    <property type="project" value="UniProtKB-SubCell"/>
</dbReference>
<organism evidence="12 13">
    <name type="scientific">Chrysochloris asiatica</name>
    <name type="common">Cape golden mole</name>
    <dbReference type="NCBI Taxonomy" id="185453"/>
    <lineage>
        <taxon>Eukaryota</taxon>
        <taxon>Metazoa</taxon>
        <taxon>Chordata</taxon>
        <taxon>Craniata</taxon>
        <taxon>Vertebrata</taxon>
        <taxon>Euteleostomi</taxon>
        <taxon>Mammalia</taxon>
        <taxon>Eutheria</taxon>
        <taxon>Afrotheria</taxon>
        <taxon>Chrysochloridae</taxon>
        <taxon>Chrysochlorinae</taxon>
        <taxon>Chrysochloris</taxon>
    </lineage>
</organism>
<dbReference type="Pfam" id="PF15371">
    <property type="entry name" value="DUF4599"/>
    <property type="match status" value="1"/>
</dbReference>
<comment type="similarity">
    <text evidence="7">Belongs to the SPATA31 family.</text>
</comment>
<dbReference type="PANTHER" id="PTHR21859">
    <property type="entry name" value="ACROSOME-SPECIFIC PROTEIN"/>
    <property type="match status" value="1"/>
</dbReference>
<protein>
    <submittedName>
        <fullName evidence="13">Spermatogenesis-associated protein 31A3-like</fullName>
    </submittedName>
</protein>
<evidence type="ECO:0000256" key="6">
    <source>
        <dbReference type="ARBA" id="ARBA00023136"/>
    </source>
</evidence>
<feature type="compositionally biased region" description="Basic and acidic residues" evidence="9">
    <location>
        <begin position="733"/>
        <end position="742"/>
    </location>
</feature>
<feature type="domain" description="SPATA31-like" evidence="11">
    <location>
        <begin position="187"/>
        <end position="273"/>
    </location>
</feature>
<dbReference type="PANTHER" id="PTHR21859:SF55">
    <property type="entry name" value="SPERMATOGENESIS-ASSOCIATED PROTEIN 31A1-RELATED"/>
    <property type="match status" value="1"/>
</dbReference>
<dbReference type="Pfam" id="PF14650">
    <property type="entry name" value="FAM75"/>
    <property type="match status" value="1"/>
</dbReference>
<keyword evidence="12" id="KW-1185">Reference proteome</keyword>
<evidence type="ECO:0000256" key="8">
    <source>
        <dbReference type="ARBA" id="ARBA00037695"/>
    </source>
</evidence>
<keyword evidence="6" id="KW-0472">Membrane</keyword>
<dbReference type="OrthoDB" id="9799748at2759"/>
<feature type="region of interest" description="Disordered" evidence="9">
    <location>
        <begin position="1"/>
        <end position="77"/>
    </location>
</feature>
<dbReference type="GO" id="GO:0007283">
    <property type="term" value="P:spermatogenesis"/>
    <property type="evidence" value="ECO:0007669"/>
    <property type="project" value="UniProtKB-KW"/>
</dbReference>
<keyword evidence="4" id="KW-0744">Spermatogenesis</keyword>
<evidence type="ECO:0000313" key="13">
    <source>
        <dbReference type="RefSeq" id="XP_006876835.1"/>
    </source>
</evidence>
<feature type="compositionally biased region" description="Basic residues" evidence="9">
    <location>
        <begin position="749"/>
        <end position="770"/>
    </location>
</feature>
<keyword evidence="3" id="KW-0221">Differentiation</keyword>
<reference evidence="13" key="1">
    <citation type="submission" date="2025-08" db="UniProtKB">
        <authorList>
            <consortium name="RefSeq"/>
        </authorList>
    </citation>
    <scope>IDENTIFICATION</scope>
    <source>
        <tissue evidence="13">Spleen</tissue>
    </source>
</reference>
<evidence type="ECO:0000256" key="1">
    <source>
        <dbReference type="ARBA" id="ARBA00004167"/>
    </source>
</evidence>
<evidence type="ECO:0000256" key="2">
    <source>
        <dbReference type="ARBA" id="ARBA00022692"/>
    </source>
</evidence>
<evidence type="ECO:0000256" key="5">
    <source>
        <dbReference type="ARBA" id="ARBA00022989"/>
    </source>
</evidence>
<evidence type="ECO:0000259" key="10">
    <source>
        <dbReference type="Pfam" id="PF14650"/>
    </source>
</evidence>
<evidence type="ECO:0000256" key="7">
    <source>
        <dbReference type="ARBA" id="ARBA00035009"/>
    </source>
</evidence>
<evidence type="ECO:0000256" key="9">
    <source>
        <dbReference type="SAM" id="MobiDB-lite"/>
    </source>
</evidence>
<gene>
    <name evidence="13" type="primary">LOC102816089</name>
</gene>